<name>D1CE19_THET1</name>
<dbReference type="InterPro" id="IPR029063">
    <property type="entry name" value="SAM-dependent_MTases_sf"/>
</dbReference>
<evidence type="ECO:0000313" key="2">
    <source>
        <dbReference type="EMBL" id="ACZ41175.1"/>
    </source>
</evidence>
<feature type="domain" description="Ribosomal RNA large subunit methyltransferase K/L-like methyltransferase" evidence="1">
    <location>
        <begin position="179"/>
        <end position="348"/>
    </location>
</feature>
<dbReference type="AlphaFoldDB" id="D1CE19"/>
<dbReference type="EMBL" id="CP001825">
    <property type="protein sequence ID" value="ACZ41175.1"/>
    <property type="molecule type" value="Genomic_DNA"/>
</dbReference>
<keyword evidence="2" id="KW-0489">Methyltransferase</keyword>
<dbReference type="GO" id="GO:0030488">
    <property type="term" value="P:tRNA methylation"/>
    <property type="evidence" value="ECO:0007669"/>
    <property type="project" value="TreeGrafter"/>
</dbReference>
<dbReference type="STRING" id="525904.Tter_0253"/>
<dbReference type="InterPro" id="IPR000241">
    <property type="entry name" value="RlmKL-like_Mtase"/>
</dbReference>
<organism evidence="2 3">
    <name type="scientific">Thermobaculum terrenum (strain ATCC BAA-798 / CCMEE 7001 / YNP1)</name>
    <dbReference type="NCBI Taxonomy" id="525904"/>
    <lineage>
        <taxon>Bacteria</taxon>
        <taxon>Bacillati</taxon>
        <taxon>Chloroflexota</taxon>
        <taxon>Chloroflexia</taxon>
        <taxon>Candidatus Thermobaculales</taxon>
        <taxon>Candidatus Thermobaculaceae</taxon>
        <taxon>Thermobaculum</taxon>
    </lineage>
</organism>
<dbReference type="Pfam" id="PF01170">
    <property type="entry name" value="UPF0020"/>
    <property type="match status" value="1"/>
</dbReference>
<dbReference type="PANTHER" id="PTHR14911:SF13">
    <property type="entry name" value="TRNA (GUANINE(6)-N2)-METHYLTRANSFERASE THUMP3"/>
    <property type="match status" value="1"/>
</dbReference>
<dbReference type="eggNOG" id="COG0116">
    <property type="taxonomic scope" value="Bacteria"/>
</dbReference>
<dbReference type="Proteomes" id="UP000000323">
    <property type="component" value="Chromosome 1"/>
</dbReference>
<dbReference type="HOGENOM" id="CLU_052320_0_0_0"/>
<dbReference type="PANTHER" id="PTHR14911">
    <property type="entry name" value="THUMP DOMAIN-CONTAINING"/>
    <property type="match status" value="1"/>
</dbReference>
<sequence>MKRERSKPSKLKPAPIQNVFYEVEFVPGLEPFVLEELHEKLVNLEEIYPYVKSGNFQFNFYGDPRQLLKLRSVGSAFVVKLFEVPRPLALLGHQNFSQLLTLIESVLSLHPEGSFKTFRISAAGSDSPVFRRIYKELELSTGLIPSQDGDLFLRVRKPIVRGDGFEVSIRLTPRPLSVRPWRVCDFPGAINSTVAYVMARLSEPSAGDVIVNLGCGSGTILIERLEMLPAKAVVGVDIDPEALACARRNVYAAGLTGKVDLLRGDMRSTGLNSGFADVIYADLPFGHILGSHADNIHLYPDTLKESARIAREGARGIFITSEIRLMRKVIDLCKHLWRQEGEVRLEMDKLRLMIFVLSRL</sequence>
<proteinExistence type="predicted"/>
<keyword evidence="3" id="KW-1185">Reference proteome</keyword>
<keyword evidence="2" id="KW-0808">Transferase</keyword>
<dbReference type="GO" id="GO:0016423">
    <property type="term" value="F:tRNA (guanine) methyltransferase activity"/>
    <property type="evidence" value="ECO:0007669"/>
    <property type="project" value="TreeGrafter"/>
</dbReference>
<accession>D1CE19</accession>
<dbReference type="CDD" id="cd02440">
    <property type="entry name" value="AdoMet_MTases"/>
    <property type="match status" value="1"/>
</dbReference>
<evidence type="ECO:0000259" key="1">
    <source>
        <dbReference type="Pfam" id="PF01170"/>
    </source>
</evidence>
<reference evidence="3" key="1">
    <citation type="journal article" date="2010" name="Stand. Genomic Sci.">
        <title>Complete genome sequence of 'Thermobaculum terrenum' type strain (YNP1).</title>
        <authorList>
            <person name="Kiss H."/>
            <person name="Cleland D."/>
            <person name="Lapidus A."/>
            <person name="Lucas S."/>
            <person name="Glavina Del Rio T."/>
            <person name="Nolan M."/>
            <person name="Tice H."/>
            <person name="Han C."/>
            <person name="Goodwin L."/>
            <person name="Pitluck S."/>
            <person name="Liolios K."/>
            <person name="Ivanova N."/>
            <person name="Mavromatis K."/>
            <person name="Ovchinnikova G."/>
            <person name="Pati A."/>
            <person name="Chen A."/>
            <person name="Palaniappan K."/>
            <person name="Land M."/>
            <person name="Hauser L."/>
            <person name="Chang Y."/>
            <person name="Jeffries C."/>
            <person name="Lu M."/>
            <person name="Brettin T."/>
            <person name="Detter J."/>
            <person name="Goker M."/>
            <person name="Tindall B."/>
            <person name="Beck B."/>
            <person name="McDermott T."/>
            <person name="Woyke T."/>
            <person name="Bristow J."/>
            <person name="Eisen J."/>
            <person name="Markowitz V."/>
            <person name="Hugenholtz P."/>
            <person name="Kyrpides N."/>
            <person name="Klenk H."/>
            <person name="Cheng J."/>
        </authorList>
    </citation>
    <scope>NUCLEOTIDE SEQUENCE [LARGE SCALE GENOMIC DNA]</scope>
    <source>
        <strain evidence="3">ATCC BAA-798 / YNP1</strain>
    </source>
</reference>
<dbReference type="Gene3D" id="3.40.50.150">
    <property type="entry name" value="Vaccinia Virus protein VP39"/>
    <property type="match status" value="1"/>
</dbReference>
<gene>
    <name evidence="2" type="ordered locus">Tter_0253</name>
</gene>
<protein>
    <submittedName>
        <fullName evidence="2">Putative RNA methylase</fullName>
    </submittedName>
</protein>
<dbReference type="SUPFAM" id="SSF53335">
    <property type="entry name" value="S-adenosyl-L-methionine-dependent methyltransferases"/>
    <property type="match status" value="1"/>
</dbReference>
<evidence type="ECO:0000313" key="3">
    <source>
        <dbReference type="Proteomes" id="UP000000323"/>
    </source>
</evidence>
<dbReference type="KEGG" id="ttr:Tter_0253"/>